<evidence type="ECO:0000313" key="2">
    <source>
        <dbReference type="EMBL" id="TQE11492.1"/>
    </source>
</evidence>
<comment type="caution">
    <text evidence="2">The sequence shown here is derived from an EMBL/GenBank/DDBJ whole genome shotgun (WGS) entry which is preliminary data.</text>
</comment>
<dbReference type="EMBL" id="VIEB01000029">
    <property type="protein sequence ID" value="TQE11492.1"/>
    <property type="molecule type" value="Genomic_DNA"/>
</dbReference>
<keyword evidence="3" id="KW-1185">Reference proteome</keyword>
<evidence type="ECO:0000313" key="3">
    <source>
        <dbReference type="Proteomes" id="UP000315295"/>
    </source>
</evidence>
<gene>
    <name evidence="2" type="ORF">C1H46_002867</name>
</gene>
<dbReference type="AlphaFoldDB" id="A0A540NKC4"/>
<name>A0A540NKC4_MALBA</name>
<feature type="domain" description="RNase H type-1" evidence="1">
    <location>
        <begin position="13"/>
        <end position="49"/>
    </location>
</feature>
<reference evidence="2 3" key="1">
    <citation type="journal article" date="2019" name="G3 (Bethesda)">
        <title>Sequencing of a Wild Apple (Malus baccata) Genome Unravels the Differences Between Cultivated and Wild Apple Species Regarding Disease Resistance and Cold Tolerance.</title>
        <authorList>
            <person name="Chen X."/>
        </authorList>
    </citation>
    <scope>NUCLEOTIDE SEQUENCE [LARGE SCALE GENOMIC DNA]</scope>
    <source>
        <strain evidence="3">cv. Shandingzi</strain>
        <tissue evidence="2">Leaves</tissue>
    </source>
</reference>
<dbReference type="Pfam" id="PF13456">
    <property type="entry name" value="RVT_3"/>
    <property type="match status" value="1"/>
</dbReference>
<evidence type="ECO:0000259" key="1">
    <source>
        <dbReference type="Pfam" id="PF13456"/>
    </source>
</evidence>
<protein>
    <recommendedName>
        <fullName evidence="1">RNase H type-1 domain-containing protein</fullName>
    </recommendedName>
</protein>
<dbReference type="Proteomes" id="UP000315295">
    <property type="component" value="Unassembled WGS sequence"/>
</dbReference>
<dbReference type="GO" id="GO:0003676">
    <property type="term" value="F:nucleic acid binding"/>
    <property type="evidence" value="ECO:0007669"/>
    <property type="project" value="InterPro"/>
</dbReference>
<accession>A0A540NKC4</accession>
<dbReference type="InterPro" id="IPR002156">
    <property type="entry name" value="RNaseH_domain"/>
</dbReference>
<dbReference type="GO" id="GO:0004523">
    <property type="term" value="F:RNA-DNA hybrid ribonuclease activity"/>
    <property type="evidence" value="ECO:0007669"/>
    <property type="project" value="InterPro"/>
</dbReference>
<organism evidence="2 3">
    <name type="scientific">Malus baccata</name>
    <name type="common">Siberian crab apple</name>
    <name type="synonym">Pyrus baccata</name>
    <dbReference type="NCBI Taxonomy" id="106549"/>
    <lineage>
        <taxon>Eukaryota</taxon>
        <taxon>Viridiplantae</taxon>
        <taxon>Streptophyta</taxon>
        <taxon>Embryophyta</taxon>
        <taxon>Tracheophyta</taxon>
        <taxon>Spermatophyta</taxon>
        <taxon>Magnoliopsida</taxon>
        <taxon>eudicotyledons</taxon>
        <taxon>Gunneridae</taxon>
        <taxon>Pentapetalae</taxon>
        <taxon>rosids</taxon>
        <taxon>fabids</taxon>
        <taxon>Rosales</taxon>
        <taxon>Rosaceae</taxon>
        <taxon>Amygdaloideae</taxon>
        <taxon>Maleae</taxon>
        <taxon>Malus</taxon>
    </lineage>
</organism>
<sequence>MMLKKEIVVDFSIECILDDIEVLAQKLRSVSFAFVPREGNRAAHSVAKYVFKEGRSFSWDCIGPEFLFNLLAKDVNLSIRL</sequence>
<proteinExistence type="predicted"/>